<accession>A0AAE0YIX6</accession>
<protein>
    <submittedName>
        <fullName evidence="1">Uncharacterized protein</fullName>
    </submittedName>
</protein>
<proteinExistence type="predicted"/>
<comment type="caution">
    <text evidence="1">The sequence shown here is derived from an EMBL/GenBank/DDBJ whole genome shotgun (WGS) entry which is preliminary data.</text>
</comment>
<dbReference type="AlphaFoldDB" id="A0AAE0YIX6"/>
<dbReference type="EMBL" id="JAWDGP010006075">
    <property type="protein sequence ID" value="KAK3747658.1"/>
    <property type="molecule type" value="Genomic_DNA"/>
</dbReference>
<evidence type="ECO:0000313" key="1">
    <source>
        <dbReference type="EMBL" id="KAK3747658.1"/>
    </source>
</evidence>
<organism evidence="1 2">
    <name type="scientific">Elysia crispata</name>
    <name type="common">lettuce slug</name>
    <dbReference type="NCBI Taxonomy" id="231223"/>
    <lineage>
        <taxon>Eukaryota</taxon>
        <taxon>Metazoa</taxon>
        <taxon>Spiralia</taxon>
        <taxon>Lophotrochozoa</taxon>
        <taxon>Mollusca</taxon>
        <taxon>Gastropoda</taxon>
        <taxon>Heterobranchia</taxon>
        <taxon>Euthyneura</taxon>
        <taxon>Panpulmonata</taxon>
        <taxon>Sacoglossa</taxon>
        <taxon>Placobranchoidea</taxon>
        <taxon>Plakobranchidae</taxon>
        <taxon>Elysia</taxon>
    </lineage>
</organism>
<name>A0AAE0YIX6_9GAST</name>
<sequence>MPVPVDQSLLMSCIQLHDSYHKLQGPGKIVTVNSIHPLINAQLRQTSRLFKENCEEICISWGSRAVAIGFIKEGYVWEDMAVAQTVRAASDCHGQSDLNLYQLRQARCVGDHQRFGSFFNTVPAIRSNQVKLKKTWRPSTRNCPLSVDKRSRGGGSVVLQVRPALVDRYCVWTGGLRKPIKTELYQDLNLRQTEFDLFVWNGDLGLQGALLREAWSEEWVHARIRSTSRVE</sequence>
<keyword evidence="2" id="KW-1185">Reference proteome</keyword>
<gene>
    <name evidence="1" type="ORF">RRG08_024805</name>
</gene>
<reference evidence="1" key="1">
    <citation type="journal article" date="2023" name="G3 (Bethesda)">
        <title>A reference genome for the long-term kleptoplast-retaining sea slug Elysia crispata morphotype clarki.</title>
        <authorList>
            <person name="Eastman K.E."/>
            <person name="Pendleton A.L."/>
            <person name="Shaikh M.A."/>
            <person name="Suttiyut T."/>
            <person name="Ogas R."/>
            <person name="Tomko P."/>
            <person name="Gavelis G."/>
            <person name="Widhalm J.R."/>
            <person name="Wisecaver J.H."/>
        </authorList>
    </citation>
    <scope>NUCLEOTIDE SEQUENCE</scope>
    <source>
        <strain evidence="1">ECLA1</strain>
    </source>
</reference>
<evidence type="ECO:0000313" key="2">
    <source>
        <dbReference type="Proteomes" id="UP001283361"/>
    </source>
</evidence>
<dbReference type="Proteomes" id="UP001283361">
    <property type="component" value="Unassembled WGS sequence"/>
</dbReference>